<keyword evidence="3" id="KW-1185">Reference proteome</keyword>
<proteinExistence type="predicted"/>
<accession>A0AA39FRA3</accession>
<feature type="chain" id="PRO_5041381511" evidence="1">
    <location>
        <begin position="27"/>
        <end position="69"/>
    </location>
</feature>
<reference evidence="2" key="2">
    <citation type="submission" date="2023-03" db="EMBL/GenBank/DDBJ databases">
        <authorList>
            <person name="Inwood S.N."/>
            <person name="Skelly J.G."/>
            <person name="Guhlin J."/>
            <person name="Harrop T.W.R."/>
            <person name="Goldson S.G."/>
            <person name="Dearden P.K."/>
        </authorList>
    </citation>
    <scope>NUCLEOTIDE SEQUENCE</scope>
    <source>
        <strain evidence="2">Irish</strain>
        <tissue evidence="2">Whole body</tissue>
    </source>
</reference>
<name>A0AA39FRA3_9HYME</name>
<evidence type="ECO:0000313" key="2">
    <source>
        <dbReference type="EMBL" id="KAK0173929.1"/>
    </source>
</evidence>
<keyword evidence="1" id="KW-0732">Signal</keyword>
<dbReference type="Proteomes" id="UP001168990">
    <property type="component" value="Unassembled WGS sequence"/>
</dbReference>
<organism evidence="2 3">
    <name type="scientific">Microctonus aethiopoides</name>
    <dbReference type="NCBI Taxonomy" id="144406"/>
    <lineage>
        <taxon>Eukaryota</taxon>
        <taxon>Metazoa</taxon>
        <taxon>Ecdysozoa</taxon>
        <taxon>Arthropoda</taxon>
        <taxon>Hexapoda</taxon>
        <taxon>Insecta</taxon>
        <taxon>Pterygota</taxon>
        <taxon>Neoptera</taxon>
        <taxon>Endopterygota</taxon>
        <taxon>Hymenoptera</taxon>
        <taxon>Apocrita</taxon>
        <taxon>Ichneumonoidea</taxon>
        <taxon>Braconidae</taxon>
        <taxon>Euphorinae</taxon>
        <taxon>Microctonus</taxon>
    </lineage>
</organism>
<evidence type="ECO:0000313" key="3">
    <source>
        <dbReference type="Proteomes" id="UP001168990"/>
    </source>
</evidence>
<protein>
    <submittedName>
        <fullName evidence="2">Uncharacterized protein</fullName>
    </submittedName>
</protein>
<feature type="signal peptide" evidence="1">
    <location>
        <begin position="1"/>
        <end position="26"/>
    </location>
</feature>
<comment type="caution">
    <text evidence="2">The sequence shown here is derived from an EMBL/GenBank/DDBJ whole genome shotgun (WGS) entry which is preliminary data.</text>
</comment>
<gene>
    <name evidence="2" type="ORF">PV328_007065</name>
</gene>
<reference evidence="2" key="1">
    <citation type="journal article" date="2023" name="bioRxiv">
        <title>Scaffold-level genome assemblies of two parasitoid biocontrol wasps reveal the parthenogenesis mechanism and an associated novel virus.</title>
        <authorList>
            <person name="Inwood S."/>
            <person name="Skelly J."/>
            <person name="Guhlin J."/>
            <person name="Harrop T."/>
            <person name="Goldson S."/>
            <person name="Dearden P."/>
        </authorList>
    </citation>
    <scope>NUCLEOTIDE SEQUENCE</scope>
    <source>
        <strain evidence="2">Irish</strain>
        <tissue evidence="2">Whole body</tissue>
    </source>
</reference>
<dbReference type="AlphaFoldDB" id="A0AA39FRA3"/>
<sequence>MQNNLKHKICLFSLLASLEFIDFLDGRTESGGPYNNTMPMVQVPNDSQPQVLVEGLESGATAINFAVKK</sequence>
<evidence type="ECO:0000256" key="1">
    <source>
        <dbReference type="SAM" id="SignalP"/>
    </source>
</evidence>
<dbReference type="EMBL" id="JAQQBS010000002">
    <property type="protein sequence ID" value="KAK0173929.1"/>
    <property type="molecule type" value="Genomic_DNA"/>
</dbReference>